<evidence type="ECO:0000256" key="1">
    <source>
        <dbReference type="SAM" id="Phobius"/>
    </source>
</evidence>
<keyword evidence="1" id="KW-0472">Membrane</keyword>
<protein>
    <submittedName>
        <fullName evidence="2">Uncharacterized protein</fullName>
    </submittedName>
</protein>
<evidence type="ECO:0000313" key="2">
    <source>
        <dbReference type="EMBL" id="RKH05694.1"/>
    </source>
</evidence>
<organism evidence="2 3">
    <name type="scientific">Corallococcus carmarthensis</name>
    <dbReference type="NCBI Taxonomy" id="2316728"/>
    <lineage>
        <taxon>Bacteria</taxon>
        <taxon>Pseudomonadati</taxon>
        <taxon>Myxococcota</taxon>
        <taxon>Myxococcia</taxon>
        <taxon>Myxococcales</taxon>
        <taxon>Cystobacterineae</taxon>
        <taxon>Myxococcaceae</taxon>
        <taxon>Corallococcus</taxon>
    </lineage>
</organism>
<sequence>MARMQDMGWIVPMSTSPSSSRWLLTAFLFWSFGLVHVFPFLGVYMLMFNKQYAPAMLVGFALTGLGLGLVQALTRGPRALLFTPASFLAGWAPLPLLMAANVPFSTVSALTLLASVGCICLGQWALNAERGPQSPSGA</sequence>
<feature type="transmembrane region" description="Helical" evidence="1">
    <location>
        <begin position="106"/>
        <end position="126"/>
    </location>
</feature>
<evidence type="ECO:0000313" key="3">
    <source>
        <dbReference type="Proteomes" id="UP000268313"/>
    </source>
</evidence>
<comment type="caution">
    <text evidence="2">The sequence shown here is derived from an EMBL/GenBank/DDBJ whole genome shotgun (WGS) entry which is preliminary data.</text>
</comment>
<proteinExistence type="predicted"/>
<keyword evidence="1" id="KW-1133">Transmembrane helix</keyword>
<gene>
    <name evidence="2" type="ORF">D7X32_07210</name>
</gene>
<keyword evidence="3" id="KW-1185">Reference proteome</keyword>
<reference evidence="3" key="1">
    <citation type="submission" date="2018-09" db="EMBL/GenBank/DDBJ databases">
        <authorList>
            <person name="Livingstone P.G."/>
            <person name="Whitworth D.E."/>
        </authorList>
    </citation>
    <scope>NUCLEOTIDE SEQUENCE [LARGE SCALE GENOMIC DNA]</scope>
    <source>
        <strain evidence="3">CA043D</strain>
    </source>
</reference>
<dbReference type="AlphaFoldDB" id="A0A3A8KUL6"/>
<name>A0A3A8KUL6_9BACT</name>
<keyword evidence="1" id="KW-0812">Transmembrane</keyword>
<feature type="transmembrane region" description="Helical" evidence="1">
    <location>
        <begin position="21"/>
        <end position="46"/>
    </location>
</feature>
<feature type="transmembrane region" description="Helical" evidence="1">
    <location>
        <begin position="80"/>
        <end position="100"/>
    </location>
</feature>
<feature type="transmembrane region" description="Helical" evidence="1">
    <location>
        <begin position="52"/>
        <end position="73"/>
    </location>
</feature>
<accession>A0A3A8KUL6</accession>
<dbReference type="Proteomes" id="UP000268313">
    <property type="component" value="Unassembled WGS sequence"/>
</dbReference>
<dbReference type="EMBL" id="RAWE01000016">
    <property type="protein sequence ID" value="RKH05694.1"/>
    <property type="molecule type" value="Genomic_DNA"/>
</dbReference>